<gene>
    <name evidence="3" type="ORF">LN736_14295</name>
</gene>
<evidence type="ECO:0000313" key="3">
    <source>
        <dbReference type="EMBL" id="MCC9296029.1"/>
    </source>
</evidence>
<feature type="domain" description="SAF" evidence="2">
    <location>
        <begin position="35"/>
        <end position="100"/>
    </location>
</feature>
<dbReference type="SMART" id="SM00858">
    <property type="entry name" value="SAF"/>
    <property type="match status" value="1"/>
</dbReference>
<dbReference type="InterPro" id="IPR013974">
    <property type="entry name" value="SAF"/>
</dbReference>
<keyword evidence="1" id="KW-0472">Membrane</keyword>
<evidence type="ECO:0000313" key="4">
    <source>
        <dbReference type="Proteomes" id="UP001165422"/>
    </source>
</evidence>
<accession>A0ABS8N8B0</accession>
<sequence length="218" mass="23440">MKDKKIVAISIIAAAVIGISIFYIEKKAVQYKPTTNVYIATKKINAGSPLDKSNCKVEAIQVSMISAGSNLTPKDNALDGKKIAKENIYKGEIVNKNRVINKEDPQAAAITLKKGEVEFSINAQLLDNYAGTYREGDMVTIIYTPNATNKNPNPKSKVLIPKIKVLGAIDSQGKFLKPGDKDALAAGLSFSGTNQDMKAVAQAQSSGIFKIGRLNPNN</sequence>
<keyword evidence="4" id="KW-1185">Reference proteome</keyword>
<comment type="caution">
    <text evidence="3">The sequence shown here is derived from an EMBL/GenBank/DDBJ whole genome shotgun (WGS) entry which is preliminary data.</text>
</comment>
<reference evidence="3" key="1">
    <citation type="submission" date="2021-11" db="EMBL/GenBank/DDBJ databases">
        <authorList>
            <person name="Qingchun L."/>
            <person name="Dong Z."/>
            <person name="Zongwei Q."/>
            <person name="Jia Z."/>
            <person name="Duotao L."/>
        </authorList>
    </citation>
    <scope>NUCLEOTIDE SEQUENCE</scope>
    <source>
        <strain evidence="3">WLY-B-L2</strain>
    </source>
</reference>
<proteinExistence type="predicted"/>
<dbReference type="Proteomes" id="UP001165422">
    <property type="component" value="Unassembled WGS sequence"/>
</dbReference>
<evidence type="ECO:0000259" key="2">
    <source>
        <dbReference type="SMART" id="SM00858"/>
    </source>
</evidence>
<organism evidence="3 4">
    <name type="scientific">Clostridium aromativorans</name>
    <dbReference type="NCBI Taxonomy" id="2836848"/>
    <lineage>
        <taxon>Bacteria</taxon>
        <taxon>Bacillati</taxon>
        <taxon>Bacillota</taxon>
        <taxon>Clostridia</taxon>
        <taxon>Eubacteriales</taxon>
        <taxon>Clostridiaceae</taxon>
        <taxon>Clostridium</taxon>
    </lineage>
</organism>
<dbReference type="Pfam" id="PF08666">
    <property type="entry name" value="SAF"/>
    <property type="match status" value="1"/>
</dbReference>
<protein>
    <submittedName>
        <fullName evidence="3">SAF domain-containing protein</fullName>
    </submittedName>
</protein>
<dbReference type="EMBL" id="JAJJPB010000022">
    <property type="protein sequence ID" value="MCC9296029.1"/>
    <property type="molecule type" value="Genomic_DNA"/>
</dbReference>
<feature type="transmembrane region" description="Helical" evidence="1">
    <location>
        <begin position="6"/>
        <end position="24"/>
    </location>
</feature>
<keyword evidence="1" id="KW-0812">Transmembrane</keyword>
<keyword evidence="1" id="KW-1133">Transmembrane helix</keyword>
<evidence type="ECO:0000256" key="1">
    <source>
        <dbReference type="SAM" id="Phobius"/>
    </source>
</evidence>
<dbReference type="RefSeq" id="WP_229981795.1">
    <property type="nucleotide sequence ID" value="NZ_JAJJPB010000022.1"/>
</dbReference>
<name>A0ABS8N8B0_9CLOT</name>